<feature type="domain" description="PID" evidence="12">
    <location>
        <begin position="473"/>
        <end position="531"/>
    </location>
</feature>
<feature type="compositionally biased region" description="Basic and acidic residues" evidence="11">
    <location>
        <begin position="568"/>
        <end position="589"/>
    </location>
</feature>
<feature type="region of interest" description="Disordered" evidence="11">
    <location>
        <begin position="370"/>
        <end position="403"/>
    </location>
</feature>
<evidence type="ECO:0000259" key="12">
    <source>
        <dbReference type="PROSITE" id="PS01179"/>
    </source>
</evidence>
<dbReference type="InterPro" id="IPR047236">
    <property type="entry name" value="PH_DP13A/B"/>
</dbReference>
<evidence type="ECO:0000256" key="9">
    <source>
        <dbReference type="ARBA" id="ARBA00023306"/>
    </source>
</evidence>
<dbReference type="PANTHER" id="PTHR46415">
    <property type="entry name" value="ADAPTOR PROTEIN, PHOSPHOTYROSINE INTERACTION, PH DOMAIN AND LEUCINE ZIPPER-CONTAINING 2"/>
    <property type="match status" value="1"/>
</dbReference>
<dbReference type="InterPro" id="IPR006020">
    <property type="entry name" value="PTB/PI_dom"/>
</dbReference>
<feature type="compositionally biased region" description="Polar residues" evidence="11">
    <location>
        <begin position="595"/>
        <end position="615"/>
    </location>
</feature>
<gene>
    <name evidence="14" type="primary">APPL1</name>
    <name evidence="14" type="ORF">WISP_131139</name>
</gene>
<feature type="compositionally biased region" description="Basic and acidic residues" evidence="11">
    <location>
        <begin position="622"/>
        <end position="632"/>
    </location>
</feature>
<dbReference type="SUPFAM" id="SSF103657">
    <property type="entry name" value="BAR/IMD domain-like"/>
    <property type="match status" value="1"/>
</dbReference>
<evidence type="ECO:0000256" key="5">
    <source>
        <dbReference type="ARBA" id="ARBA00022753"/>
    </source>
</evidence>
<name>A0ABQ9CVQ5_9PASS</name>
<dbReference type="PROSITE" id="PS01179">
    <property type="entry name" value="PID"/>
    <property type="match status" value="1"/>
</dbReference>
<keyword evidence="9" id="KW-0131">Cell cycle</keyword>
<evidence type="ECO:0000256" key="7">
    <source>
        <dbReference type="ARBA" id="ARBA00023242"/>
    </source>
</evidence>
<accession>A0ABQ9CVQ5</accession>
<dbReference type="PANTHER" id="PTHR46415:SF3">
    <property type="entry name" value="DCC-INTERACTING PROTEIN 13-ALPHA"/>
    <property type="match status" value="1"/>
</dbReference>
<evidence type="ECO:0000259" key="13">
    <source>
        <dbReference type="PROSITE" id="PS50003"/>
    </source>
</evidence>
<dbReference type="InterPro" id="IPR047181">
    <property type="entry name" value="DP13A/B"/>
</dbReference>
<evidence type="ECO:0000256" key="8">
    <source>
        <dbReference type="ARBA" id="ARBA00023273"/>
    </source>
</evidence>
<keyword evidence="10" id="KW-0968">Cytoplasmic vesicle</keyword>
<comment type="subcellular location">
    <subcellularLocation>
        <location evidence="4">Cell projection</location>
        <location evidence="4">Ruffle</location>
    </subcellularLocation>
    <subcellularLocation>
        <location evidence="3">Cytoplasmic vesicle</location>
        <location evidence="3">Phagosome</location>
    </subcellularLocation>
    <subcellularLocation>
        <location evidence="2">Early endosome membrane</location>
        <topology evidence="2">Peripheral membrane protein</topology>
    </subcellularLocation>
    <subcellularLocation>
        <location evidence="1">Nucleus</location>
    </subcellularLocation>
</comment>
<evidence type="ECO:0000256" key="11">
    <source>
        <dbReference type="SAM" id="MobiDB-lite"/>
    </source>
</evidence>
<evidence type="ECO:0000256" key="2">
    <source>
        <dbReference type="ARBA" id="ARBA00004220"/>
    </source>
</evidence>
<dbReference type="EMBL" id="WHWB01034626">
    <property type="protein sequence ID" value="KAJ7406931.1"/>
    <property type="molecule type" value="Genomic_DNA"/>
</dbReference>
<dbReference type="Pfam" id="PF16746">
    <property type="entry name" value="BAR_3"/>
    <property type="match status" value="1"/>
</dbReference>
<feature type="region of interest" description="Disordered" evidence="11">
    <location>
        <begin position="568"/>
        <end position="632"/>
    </location>
</feature>
<keyword evidence="5" id="KW-0967">Endosome</keyword>
<dbReference type="PROSITE" id="PS50003">
    <property type="entry name" value="PH_DOMAIN"/>
    <property type="match status" value="1"/>
</dbReference>
<keyword evidence="7" id="KW-0539">Nucleus</keyword>
<feature type="region of interest" description="Disordered" evidence="11">
    <location>
        <begin position="430"/>
        <end position="463"/>
    </location>
</feature>
<dbReference type="CDD" id="cd13247">
    <property type="entry name" value="BAR-PH_APPL"/>
    <property type="match status" value="1"/>
</dbReference>
<dbReference type="Pfam" id="PF00169">
    <property type="entry name" value="PH"/>
    <property type="match status" value="1"/>
</dbReference>
<proteinExistence type="predicted"/>
<dbReference type="Gene3D" id="2.30.29.30">
    <property type="entry name" value="Pleckstrin-homology domain (PH domain)/Phosphotyrosine-binding domain (PTB)"/>
    <property type="match status" value="2"/>
</dbReference>
<evidence type="ECO:0000313" key="14">
    <source>
        <dbReference type="EMBL" id="KAJ7406931.1"/>
    </source>
</evidence>
<protein>
    <submittedName>
        <fullName evidence="14">DCC-interacting protein 13-alpha</fullName>
    </submittedName>
</protein>
<feature type="domain" description="PH" evidence="13">
    <location>
        <begin position="250"/>
        <end position="348"/>
    </location>
</feature>
<dbReference type="InterPro" id="IPR011993">
    <property type="entry name" value="PH-like_dom_sf"/>
</dbReference>
<dbReference type="Proteomes" id="UP001145742">
    <property type="component" value="Unassembled WGS sequence"/>
</dbReference>
<dbReference type="Gene3D" id="1.20.1270.60">
    <property type="entry name" value="Arfaptin homology (AH) domain/BAR domain"/>
    <property type="match status" value="1"/>
</dbReference>
<evidence type="ECO:0000256" key="10">
    <source>
        <dbReference type="ARBA" id="ARBA00023329"/>
    </source>
</evidence>
<evidence type="ECO:0000256" key="1">
    <source>
        <dbReference type="ARBA" id="ARBA00004123"/>
    </source>
</evidence>
<keyword evidence="8" id="KW-0966">Cell projection</keyword>
<dbReference type="InterPro" id="IPR004148">
    <property type="entry name" value="BAR_dom"/>
</dbReference>
<dbReference type="SUPFAM" id="SSF50729">
    <property type="entry name" value="PH domain-like"/>
    <property type="match status" value="2"/>
</dbReference>
<dbReference type="SMART" id="SM00233">
    <property type="entry name" value="PH"/>
    <property type="match status" value="1"/>
</dbReference>
<keyword evidence="15" id="KW-1185">Reference proteome</keyword>
<evidence type="ECO:0000256" key="4">
    <source>
        <dbReference type="ARBA" id="ARBA00004466"/>
    </source>
</evidence>
<feature type="compositionally biased region" description="Polar residues" evidence="11">
    <location>
        <begin position="441"/>
        <end position="450"/>
    </location>
</feature>
<sequence length="632" mass="71015">MPGIDKLPIEETLEDSPQTRSLLGVFEEDAAAISNYINQLFQAMHRIYDAQNELSAATHLTSKLLKEYEKQLSSCHAVLSTQLADAMMFPITQFKERDLKEILTLKEVFQIASNDHDAAITRYSRLSKRRENEKIKAEVTEDVYTSRKKQHQTMMHYFCALNTLQYKKKISLLEPLLGYMQAQISFFKMGSENLTEQLEEFLTNIGTSVQKEMDCEVENMQQTIEDLEVASDPLYLPDPDPTKFPVHRNLTRKAGYLNARNKTGLVSSSWERQFYFTQGGNLMSQARGDVAGGLVMDIDNCSVMAVDCEDRRYCFQITSFDGKKSSILQAESKKDYEEWICTINNISKQIYLSENPEEIAARVNQSALEAVTPSPSFQQRHESMRPAVQSRPPAARTSSTGSLGSDSAALSALSLDSLVAPDTPIQFDIISPVSEDLPGQAKSSGQSGRRTNPFGESGGSKSETEDSILHQLFIVRFLGSMEVKSDESPDVVYETMRQILAARAIHNVFRMTESHLLVTCDCLKLIDPQTQVTRLRICDSVGLAKQIAFHAELDRKASEKQKEIERVKEKQQKELNKQKQIEKDLEEQSRLIAASSRSNQSSGEGQFVVLSSSQSEDSDLGEDGKKKRESEA</sequence>
<organism evidence="14 15">
    <name type="scientific">Willisornis vidua</name>
    <name type="common">Xingu scale-backed antbird</name>
    <dbReference type="NCBI Taxonomy" id="1566151"/>
    <lineage>
        <taxon>Eukaryota</taxon>
        <taxon>Metazoa</taxon>
        <taxon>Chordata</taxon>
        <taxon>Craniata</taxon>
        <taxon>Vertebrata</taxon>
        <taxon>Euteleostomi</taxon>
        <taxon>Archelosauria</taxon>
        <taxon>Archosauria</taxon>
        <taxon>Dinosauria</taxon>
        <taxon>Saurischia</taxon>
        <taxon>Theropoda</taxon>
        <taxon>Coelurosauria</taxon>
        <taxon>Aves</taxon>
        <taxon>Neognathae</taxon>
        <taxon>Neoaves</taxon>
        <taxon>Telluraves</taxon>
        <taxon>Australaves</taxon>
        <taxon>Passeriformes</taxon>
        <taxon>Thamnophilidae</taxon>
        <taxon>Willisornis</taxon>
    </lineage>
</organism>
<evidence type="ECO:0000256" key="3">
    <source>
        <dbReference type="ARBA" id="ARBA00004262"/>
    </source>
</evidence>
<comment type="caution">
    <text evidence="14">The sequence shown here is derived from an EMBL/GenBank/DDBJ whole genome shotgun (WGS) entry which is preliminary data.</text>
</comment>
<evidence type="ECO:0000256" key="6">
    <source>
        <dbReference type="ARBA" id="ARBA00023136"/>
    </source>
</evidence>
<keyword evidence="6" id="KW-0472">Membrane</keyword>
<evidence type="ECO:0000313" key="15">
    <source>
        <dbReference type="Proteomes" id="UP001145742"/>
    </source>
</evidence>
<reference evidence="14" key="1">
    <citation type="submission" date="2019-10" db="EMBL/GenBank/DDBJ databases">
        <authorList>
            <person name="Soares A.E.R."/>
            <person name="Aleixo A."/>
            <person name="Schneider P."/>
            <person name="Miyaki C.Y."/>
            <person name="Schneider M.P."/>
            <person name="Mello C."/>
            <person name="Vasconcelos A.T.R."/>
        </authorList>
    </citation>
    <scope>NUCLEOTIDE SEQUENCE</scope>
    <source>
        <tissue evidence="14">Muscle</tissue>
    </source>
</reference>
<dbReference type="InterPro" id="IPR027267">
    <property type="entry name" value="AH/BAR_dom_sf"/>
</dbReference>
<dbReference type="InterPro" id="IPR001849">
    <property type="entry name" value="PH_domain"/>
</dbReference>